<feature type="region of interest" description="Disordered" evidence="2">
    <location>
        <begin position="1"/>
        <end position="105"/>
    </location>
</feature>
<feature type="compositionally biased region" description="Low complexity" evidence="2">
    <location>
        <begin position="455"/>
        <end position="470"/>
    </location>
</feature>
<gene>
    <name evidence="3" type="ORF">V7S43_002614</name>
</gene>
<feature type="compositionally biased region" description="Basic residues" evidence="2">
    <location>
        <begin position="89"/>
        <end position="98"/>
    </location>
</feature>
<feature type="coiled-coil region" evidence="1">
    <location>
        <begin position="276"/>
        <end position="328"/>
    </location>
</feature>
<accession>A0ABD3G157</accession>
<reference evidence="3 4" key="1">
    <citation type="submission" date="2024-09" db="EMBL/GenBank/DDBJ databases">
        <title>Genome sequencing and assembly of Phytophthora oleae, isolate VK10A, causative agent of rot of olive drupes.</title>
        <authorList>
            <person name="Conti Taguali S."/>
            <person name="Riolo M."/>
            <person name="La Spada F."/>
            <person name="Cacciola S.O."/>
            <person name="Dionisio G."/>
        </authorList>
    </citation>
    <scope>NUCLEOTIDE SEQUENCE [LARGE SCALE GENOMIC DNA]</scope>
    <source>
        <strain evidence="3 4">VK10A</strain>
    </source>
</reference>
<evidence type="ECO:0000313" key="3">
    <source>
        <dbReference type="EMBL" id="KAL3671947.1"/>
    </source>
</evidence>
<proteinExistence type="predicted"/>
<feature type="compositionally biased region" description="Basic and acidic residues" evidence="2">
    <location>
        <begin position="1"/>
        <end position="11"/>
    </location>
</feature>
<organism evidence="3 4">
    <name type="scientific">Phytophthora oleae</name>
    <dbReference type="NCBI Taxonomy" id="2107226"/>
    <lineage>
        <taxon>Eukaryota</taxon>
        <taxon>Sar</taxon>
        <taxon>Stramenopiles</taxon>
        <taxon>Oomycota</taxon>
        <taxon>Peronosporomycetes</taxon>
        <taxon>Peronosporales</taxon>
        <taxon>Peronosporaceae</taxon>
        <taxon>Phytophthora</taxon>
    </lineage>
</organism>
<feature type="compositionally biased region" description="Polar residues" evidence="2">
    <location>
        <begin position="75"/>
        <end position="88"/>
    </location>
</feature>
<keyword evidence="4" id="KW-1185">Reference proteome</keyword>
<comment type="caution">
    <text evidence="3">The sequence shown here is derived from an EMBL/GenBank/DDBJ whole genome shotgun (WGS) entry which is preliminary data.</text>
</comment>
<sequence length="502" mass="56816">MENGGLREKYAGDLQAEEEALVQISEENRNPIQRATDNSAEDDQVEGIVIPTEQRARNEEEETPVDLKAELPGGDQSSPSQGEDQSLQKLRRGPKKHPTQAEEKDLLIATLTKKLNQAKKINSELHSQLQRFYTKDPVVQLENRLKEKQKRIEELVRENRTLKNSERLLSKEIEDIQNSKDNFPSKKHALQEELRVCKERIKQLKEQYRVADEKGFKLHQQSFDLTVKNKGLSEKVRLLEVATASTCVLSPVLSTVRVGEAHSILGTSPEEVQTIIASQEEEITRLHQRVALMKKTHKTEQAKYERLLKASQNEIEQTRTEMEEFYQQLFAKERAARSQFLHMKKLKNALHALASTQQTNQRFQPFLANREMRITNRSNGSHHPPAGPNSTHKGPVVNGGRWITEALHHLGFVMPLSSQLDGSTKCLPENVPEEQVDIPENCIQGRLVPFPPPSTITRGGSVGGTSSTRSQFYNSSSARNNGDFTDVSEQVNAESSEEEEDQ</sequence>
<feature type="compositionally biased region" description="Polar residues" evidence="2">
    <location>
        <begin position="471"/>
        <end position="493"/>
    </location>
</feature>
<feature type="region of interest" description="Disordered" evidence="2">
    <location>
        <begin position="451"/>
        <end position="502"/>
    </location>
</feature>
<protein>
    <recommendedName>
        <fullName evidence="5">Lebercilin domain-containing protein</fullName>
    </recommendedName>
</protein>
<keyword evidence="1" id="KW-0175">Coiled coil</keyword>
<dbReference type="Proteomes" id="UP001632037">
    <property type="component" value="Unassembled WGS sequence"/>
</dbReference>
<dbReference type="AlphaFoldDB" id="A0ABD3G157"/>
<evidence type="ECO:0000256" key="2">
    <source>
        <dbReference type="SAM" id="MobiDB-lite"/>
    </source>
</evidence>
<feature type="coiled-coil region" evidence="1">
    <location>
        <begin position="108"/>
        <end position="214"/>
    </location>
</feature>
<feature type="region of interest" description="Disordered" evidence="2">
    <location>
        <begin position="376"/>
        <end position="396"/>
    </location>
</feature>
<evidence type="ECO:0000256" key="1">
    <source>
        <dbReference type="SAM" id="Coils"/>
    </source>
</evidence>
<evidence type="ECO:0000313" key="4">
    <source>
        <dbReference type="Proteomes" id="UP001632037"/>
    </source>
</evidence>
<dbReference type="EMBL" id="JBIMZQ010000004">
    <property type="protein sequence ID" value="KAL3671947.1"/>
    <property type="molecule type" value="Genomic_DNA"/>
</dbReference>
<name>A0ABD3G157_9STRA</name>
<evidence type="ECO:0008006" key="5">
    <source>
        <dbReference type="Google" id="ProtNLM"/>
    </source>
</evidence>